<dbReference type="EMBL" id="KV425935">
    <property type="protein sequence ID" value="KZV97057.1"/>
    <property type="molecule type" value="Genomic_DNA"/>
</dbReference>
<evidence type="ECO:0000256" key="1">
    <source>
        <dbReference type="SAM" id="MobiDB-lite"/>
    </source>
</evidence>
<keyword evidence="3" id="KW-1185">Reference proteome</keyword>
<protein>
    <submittedName>
        <fullName evidence="2">Uncharacterized protein</fullName>
    </submittedName>
</protein>
<feature type="region of interest" description="Disordered" evidence="1">
    <location>
        <begin position="78"/>
        <end position="101"/>
    </location>
</feature>
<evidence type="ECO:0000313" key="2">
    <source>
        <dbReference type="EMBL" id="KZV97057.1"/>
    </source>
</evidence>
<feature type="compositionally biased region" description="Basic residues" evidence="1">
    <location>
        <begin position="78"/>
        <end position="87"/>
    </location>
</feature>
<reference evidence="2 3" key="1">
    <citation type="journal article" date="2016" name="Mol. Biol. Evol.">
        <title>Comparative Genomics of Early-Diverging Mushroom-Forming Fungi Provides Insights into the Origins of Lignocellulose Decay Capabilities.</title>
        <authorList>
            <person name="Nagy L.G."/>
            <person name="Riley R."/>
            <person name="Tritt A."/>
            <person name="Adam C."/>
            <person name="Daum C."/>
            <person name="Floudas D."/>
            <person name="Sun H."/>
            <person name="Yadav J.S."/>
            <person name="Pangilinan J."/>
            <person name="Larsson K.H."/>
            <person name="Matsuura K."/>
            <person name="Barry K."/>
            <person name="Labutti K."/>
            <person name="Kuo R."/>
            <person name="Ohm R.A."/>
            <person name="Bhattacharya S.S."/>
            <person name="Shirouzu T."/>
            <person name="Yoshinaga Y."/>
            <person name="Martin F.M."/>
            <person name="Grigoriev I.V."/>
            <person name="Hibbett D.S."/>
        </authorList>
    </citation>
    <scope>NUCLEOTIDE SEQUENCE [LARGE SCALE GENOMIC DNA]</scope>
    <source>
        <strain evidence="2 3">HHB12029</strain>
    </source>
</reference>
<dbReference type="Proteomes" id="UP000077266">
    <property type="component" value="Unassembled WGS sequence"/>
</dbReference>
<dbReference type="AlphaFoldDB" id="A0A165KXR1"/>
<organism evidence="2 3">
    <name type="scientific">Exidia glandulosa HHB12029</name>
    <dbReference type="NCBI Taxonomy" id="1314781"/>
    <lineage>
        <taxon>Eukaryota</taxon>
        <taxon>Fungi</taxon>
        <taxon>Dikarya</taxon>
        <taxon>Basidiomycota</taxon>
        <taxon>Agaricomycotina</taxon>
        <taxon>Agaricomycetes</taxon>
        <taxon>Auriculariales</taxon>
        <taxon>Exidiaceae</taxon>
        <taxon>Exidia</taxon>
    </lineage>
</organism>
<sequence>MPAIDSAMPKPHANSCARRAAHEEVARAPDGVLFFGFAAARNLARPRCRRVRAAITAATLRARLGEYGGPVDFQRRARVHERRHPRKPGPVARARAQPKPRFGRDETRCAWSRFPSRRALAVVVTPNCATRCCVGSVRAHTARPARCARVSGSKTTRCLRA</sequence>
<dbReference type="InParanoid" id="A0A165KXR1"/>
<evidence type="ECO:0000313" key="3">
    <source>
        <dbReference type="Proteomes" id="UP000077266"/>
    </source>
</evidence>
<proteinExistence type="predicted"/>
<name>A0A165KXR1_EXIGL</name>
<gene>
    <name evidence="2" type="ORF">EXIGLDRAFT_833179</name>
</gene>
<accession>A0A165KXR1</accession>